<evidence type="ECO:0000256" key="5">
    <source>
        <dbReference type="ARBA" id="ARBA00023002"/>
    </source>
</evidence>
<evidence type="ECO:0000256" key="8">
    <source>
        <dbReference type="PIRNR" id="PIRNR000094"/>
    </source>
</evidence>
<dbReference type="GO" id="GO:0004318">
    <property type="term" value="F:enoyl-[acyl-carrier-protein] reductase (NADH) activity"/>
    <property type="evidence" value="ECO:0007669"/>
    <property type="project" value="UniProtKB-EC"/>
</dbReference>
<dbReference type="EC" id="1.3.1.9" evidence="8"/>
<dbReference type="Gene3D" id="3.40.50.720">
    <property type="entry name" value="NAD(P)-binding Rossmann-like Domain"/>
    <property type="match status" value="1"/>
</dbReference>
<keyword evidence="4" id="KW-0276">Fatty acid metabolism</keyword>
<name>A0A399E5M6_9DEIN</name>
<keyword evidence="3 8" id="KW-0444">Lipid biosynthesis</keyword>
<keyword evidence="13" id="KW-1185">Reference proteome</keyword>
<dbReference type="PRINTS" id="PR00081">
    <property type="entry name" value="GDHRDH"/>
</dbReference>
<feature type="binding site" evidence="11">
    <location>
        <position position="198"/>
    </location>
    <ligand>
        <name>NAD(+)</name>
        <dbReference type="ChEBI" id="CHEBI:57540"/>
    </ligand>
</feature>
<feature type="binding site" evidence="11">
    <location>
        <position position="49"/>
    </location>
    <ligand>
        <name>NAD(+)</name>
        <dbReference type="ChEBI" id="CHEBI:57540"/>
    </ligand>
</feature>
<dbReference type="PANTHER" id="PTHR43159">
    <property type="entry name" value="ENOYL-[ACYL-CARRIER-PROTEIN] REDUCTASE"/>
    <property type="match status" value="1"/>
</dbReference>
<feature type="active site" description="Proton acceptor" evidence="9">
    <location>
        <position position="191"/>
    </location>
</feature>
<evidence type="ECO:0000256" key="9">
    <source>
        <dbReference type="PIRSR" id="PIRSR000094-1"/>
    </source>
</evidence>
<evidence type="ECO:0000256" key="11">
    <source>
        <dbReference type="PIRSR" id="PIRSR000094-3"/>
    </source>
</evidence>
<proteinExistence type="inferred from homology"/>
<evidence type="ECO:0000256" key="2">
    <source>
        <dbReference type="ARBA" id="ARBA00009233"/>
    </source>
</evidence>
<evidence type="ECO:0000256" key="3">
    <source>
        <dbReference type="ARBA" id="ARBA00022516"/>
    </source>
</evidence>
<evidence type="ECO:0000313" key="12">
    <source>
        <dbReference type="EMBL" id="RIH80024.1"/>
    </source>
</evidence>
<evidence type="ECO:0000256" key="7">
    <source>
        <dbReference type="ARBA" id="ARBA00023160"/>
    </source>
</evidence>
<evidence type="ECO:0000256" key="10">
    <source>
        <dbReference type="PIRSR" id="PIRSR000094-2"/>
    </source>
</evidence>
<dbReference type="GO" id="GO:0006633">
    <property type="term" value="P:fatty acid biosynthetic process"/>
    <property type="evidence" value="ECO:0007669"/>
    <property type="project" value="UniProtKB-KW"/>
</dbReference>
<dbReference type="InterPro" id="IPR036291">
    <property type="entry name" value="NAD(P)-bd_dom_sf"/>
</dbReference>
<dbReference type="Pfam" id="PF13561">
    <property type="entry name" value="adh_short_C2"/>
    <property type="match status" value="1"/>
</dbReference>
<dbReference type="CDD" id="cd05372">
    <property type="entry name" value="ENR_SDR"/>
    <property type="match status" value="1"/>
</dbReference>
<dbReference type="AlphaFoldDB" id="A0A399E5M6"/>
<comment type="pathway">
    <text evidence="1">Lipid metabolism.</text>
</comment>
<feature type="binding site" evidence="10">
    <location>
        <position position="131"/>
    </location>
    <ligand>
        <name>substrate</name>
    </ligand>
</feature>
<organism evidence="12 13">
    <name type="scientific">Calidithermus terrae</name>
    <dbReference type="NCBI Taxonomy" id="1408545"/>
    <lineage>
        <taxon>Bacteria</taxon>
        <taxon>Thermotogati</taxon>
        <taxon>Deinococcota</taxon>
        <taxon>Deinococci</taxon>
        <taxon>Thermales</taxon>
        <taxon>Thermaceae</taxon>
        <taxon>Calidithermus</taxon>
    </lineage>
</organism>
<accession>A0A399E5M6</accession>
<keyword evidence="5 8" id="KW-0560">Oxidoreductase</keyword>
<feature type="binding site" evidence="11">
    <location>
        <position position="76"/>
    </location>
    <ligand>
        <name>NAD(+)</name>
        <dbReference type="ChEBI" id="CHEBI:57540"/>
    </ligand>
</feature>
<feature type="binding site" evidence="11">
    <location>
        <begin position="227"/>
        <end position="231"/>
    </location>
    <ligand>
        <name>NAD(+)</name>
        <dbReference type="ChEBI" id="CHEBI:57540"/>
    </ligand>
</feature>
<evidence type="ECO:0000256" key="4">
    <source>
        <dbReference type="ARBA" id="ARBA00022832"/>
    </source>
</evidence>
<comment type="caution">
    <text evidence="12">The sequence shown here is derived from an EMBL/GenBank/DDBJ whole genome shotgun (WGS) entry which is preliminary data.</text>
</comment>
<evidence type="ECO:0000313" key="13">
    <source>
        <dbReference type="Proteomes" id="UP000265715"/>
    </source>
</evidence>
<dbReference type="EMBL" id="QXDL01000238">
    <property type="protein sequence ID" value="RIH80024.1"/>
    <property type="molecule type" value="Genomic_DNA"/>
</dbReference>
<dbReference type="Gene3D" id="1.10.8.400">
    <property type="entry name" value="Enoyl acyl carrier protein reductase"/>
    <property type="match status" value="1"/>
</dbReference>
<feature type="binding site" evidence="11">
    <location>
        <position position="128"/>
    </location>
    <ligand>
        <name>NAD(+)</name>
        <dbReference type="ChEBI" id="CHEBI:57540"/>
    </ligand>
</feature>
<dbReference type="SUPFAM" id="SSF51735">
    <property type="entry name" value="NAD(P)-binding Rossmann-fold domains"/>
    <property type="match status" value="1"/>
</dbReference>
<dbReference type="InterPro" id="IPR002347">
    <property type="entry name" value="SDR_fam"/>
</dbReference>
<keyword evidence="8 11" id="KW-0520">NAD</keyword>
<keyword evidence="7 8" id="KW-0275">Fatty acid biosynthesis</keyword>
<feature type="active site" description="Proton acceptor" evidence="9">
    <location>
        <position position="181"/>
    </location>
</feature>
<reference evidence="12 13" key="1">
    <citation type="submission" date="2018-08" db="EMBL/GenBank/DDBJ databases">
        <title>Meiothermus terrae DSM 26712 genome sequencing project.</title>
        <authorList>
            <person name="Da Costa M.S."/>
            <person name="Albuquerque L."/>
            <person name="Raposo P."/>
            <person name="Froufe H.J.C."/>
            <person name="Barroso C.S."/>
            <person name="Egas C."/>
        </authorList>
    </citation>
    <scope>NUCLEOTIDE SEQUENCE [LARGE SCALE GENOMIC DNA]</scope>
    <source>
        <strain evidence="12 13">DSM 26712</strain>
    </source>
</reference>
<dbReference type="PANTHER" id="PTHR43159:SF2">
    <property type="entry name" value="ENOYL-[ACYL-CARRIER-PROTEIN] REDUCTASE [NADH], CHLOROPLASTIC"/>
    <property type="match status" value="1"/>
</dbReference>
<keyword evidence="6" id="KW-0443">Lipid metabolism</keyword>
<dbReference type="Proteomes" id="UP000265715">
    <property type="component" value="Unassembled WGS sequence"/>
</dbReference>
<gene>
    <name evidence="12" type="primary">fabI</name>
    <name evidence="12" type="ORF">Mterra_03554</name>
</gene>
<comment type="similarity">
    <text evidence="2 8">Belongs to the short-chain dehydrogenases/reductases (SDR) family. FabI subfamily.</text>
</comment>
<dbReference type="PIRSF" id="PIRSF000094">
    <property type="entry name" value="Enoyl-ACP_rdct"/>
    <property type="match status" value="1"/>
</dbReference>
<protein>
    <recommendedName>
        <fullName evidence="8">Enoyl-[acyl-carrier-protein] reductase [NADH]</fullName>
        <ecNumber evidence="8">1.3.1.9</ecNumber>
    </recommendedName>
</protein>
<evidence type="ECO:0000256" key="6">
    <source>
        <dbReference type="ARBA" id="ARBA00023098"/>
    </source>
</evidence>
<comment type="catalytic activity">
    <reaction evidence="8">
        <text>a 2,3-saturated acyl-[ACP] + NAD(+) = a (2E)-enoyl-[ACP] + NADH + H(+)</text>
        <dbReference type="Rhea" id="RHEA:10240"/>
        <dbReference type="Rhea" id="RHEA-COMP:9925"/>
        <dbReference type="Rhea" id="RHEA-COMP:9926"/>
        <dbReference type="ChEBI" id="CHEBI:15378"/>
        <dbReference type="ChEBI" id="CHEBI:57540"/>
        <dbReference type="ChEBI" id="CHEBI:57945"/>
        <dbReference type="ChEBI" id="CHEBI:78784"/>
        <dbReference type="ChEBI" id="CHEBI:78785"/>
        <dbReference type="EC" id="1.3.1.9"/>
    </reaction>
</comment>
<sequence>MAVGVFEKAIPPDAFIGPWFRVWLQKRWDKILITMVSIDLTGKKALVMGVTNESSLGWAIAQKLHQAGASLAFSYQGERLKEKIEKLTAGMSGVRLYEVDVTNEEAIRAMMADLKEVWGGLDCLVHSIAFAPRPAMEGRYIETTREDWTLALQVSAYSLLAVVREAEALLNEGASVVTLSYYAAEKVVPKYNVMGIAKSALEATVRYLAYDLGPKNVRVNAVSAGAIRTVASMSIPGFRKMTAKYNAIAPLKRMITHEEVGNLGLYLLSPLSSGTTGQTVYVDAGYSIMGMDFGEE</sequence>
<feature type="binding site" evidence="11">
    <location>
        <begin position="100"/>
        <end position="101"/>
    </location>
    <ligand>
        <name>NAD(+)</name>
        <dbReference type="ChEBI" id="CHEBI:57540"/>
    </ligand>
</feature>
<dbReference type="InterPro" id="IPR014358">
    <property type="entry name" value="Enoyl-ACP_Rdtase_NADH"/>
</dbReference>
<evidence type="ECO:0000256" key="1">
    <source>
        <dbReference type="ARBA" id="ARBA00005189"/>
    </source>
</evidence>